<dbReference type="InterPro" id="IPR002525">
    <property type="entry name" value="Transp_IS110-like_N"/>
</dbReference>
<dbReference type="PANTHER" id="PTHR33055">
    <property type="entry name" value="TRANSPOSASE FOR INSERTION SEQUENCE ELEMENT IS1111A"/>
    <property type="match status" value="1"/>
</dbReference>
<name>A0ABV3RIP0_9RHOB</name>
<dbReference type="Proteomes" id="UP001556098">
    <property type="component" value="Unassembled WGS sequence"/>
</dbReference>
<evidence type="ECO:0000259" key="2">
    <source>
        <dbReference type="Pfam" id="PF02371"/>
    </source>
</evidence>
<dbReference type="Pfam" id="PF01548">
    <property type="entry name" value="DEDD_Tnp_IS110"/>
    <property type="match status" value="1"/>
</dbReference>
<reference evidence="3 4" key="1">
    <citation type="submission" date="2024-07" db="EMBL/GenBank/DDBJ databases">
        <title>Marimonas sp.nov., isolated from tidal-flat sediment.</title>
        <authorList>
            <person name="Jayan J.N."/>
            <person name="Lee S.S."/>
        </authorList>
    </citation>
    <scope>NUCLEOTIDE SEQUENCE [LARGE SCALE GENOMIC DNA]</scope>
    <source>
        <strain evidence="3 4">MJW-29</strain>
    </source>
</reference>
<feature type="domain" description="Transposase IS110-like N-terminal" evidence="1">
    <location>
        <begin position="15"/>
        <end position="152"/>
    </location>
</feature>
<sequence>MSTRKAGDLSDLSVIGVDIGKDVFHLVGFDAEGNLVLRRRIKRLALNATFEALPRCVIGMEACLSAHFVSRTLRGLGFEPRIIPAIYVRPFIKGQKNDYNDAEAIAEAALRPNLKTVTEKSQDQLDLQALHRVRSRLVSRRTATINQIRAFLIEQGITVRKGLRALKSSFLAILEERRDEMSPRMRTILSGLYGDWLWLDERIETVSKEIEGISRTDASCANAMTIPGIGPLISTAMVAAIGQGEAFDRGRDFAAWIGLIPRQYSTGGRTVLGRISKRGSRYLPMLFVQAANVVLMRPHHWPGFSFGDWLTRASTRMHRNKLAIALANKLARIAWSVLRHGVPFDAQRDEIMVGV</sequence>
<gene>
    <name evidence="3" type="ORF">AB2B41_04420</name>
</gene>
<feature type="domain" description="Transposase IS116/IS110/IS902 C-terminal" evidence="2">
    <location>
        <begin position="221"/>
        <end position="296"/>
    </location>
</feature>
<dbReference type="NCBIfam" id="NF033542">
    <property type="entry name" value="transpos_IS110"/>
    <property type="match status" value="1"/>
</dbReference>
<accession>A0ABV3RIP0</accession>
<dbReference type="InterPro" id="IPR003346">
    <property type="entry name" value="Transposase_20"/>
</dbReference>
<comment type="caution">
    <text evidence="3">The sequence shown here is derived from an EMBL/GenBank/DDBJ whole genome shotgun (WGS) entry which is preliminary data.</text>
</comment>
<dbReference type="InterPro" id="IPR047650">
    <property type="entry name" value="Transpos_IS110"/>
</dbReference>
<evidence type="ECO:0000313" key="3">
    <source>
        <dbReference type="EMBL" id="MEW9918831.1"/>
    </source>
</evidence>
<dbReference type="PANTHER" id="PTHR33055:SF3">
    <property type="entry name" value="PUTATIVE TRANSPOSASE FOR IS117-RELATED"/>
    <property type="match status" value="1"/>
</dbReference>
<proteinExistence type="predicted"/>
<evidence type="ECO:0000313" key="4">
    <source>
        <dbReference type="Proteomes" id="UP001556098"/>
    </source>
</evidence>
<protein>
    <submittedName>
        <fullName evidence="3">IS110 family transposase</fullName>
    </submittedName>
</protein>
<dbReference type="Pfam" id="PF02371">
    <property type="entry name" value="Transposase_20"/>
    <property type="match status" value="1"/>
</dbReference>
<dbReference type="EMBL" id="JBFNXX010000002">
    <property type="protein sequence ID" value="MEW9918831.1"/>
    <property type="molecule type" value="Genomic_DNA"/>
</dbReference>
<keyword evidence="4" id="KW-1185">Reference proteome</keyword>
<organism evidence="3 4">
    <name type="scientific">Sulfitobacter sediminis</name>
    <dbReference type="NCBI Taxonomy" id="3234186"/>
    <lineage>
        <taxon>Bacteria</taxon>
        <taxon>Pseudomonadati</taxon>
        <taxon>Pseudomonadota</taxon>
        <taxon>Alphaproteobacteria</taxon>
        <taxon>Rhodobacterales</taxon>
        <taxon>Roseobacteraceae</taxon>
        <taxon>Sulfitobacter</taxon>
    </lineage>
</organism>
<evidence type="ECO:0000259" key="1">
    <source>
        <dbReference type="Pfam" id="PF01548"/>
    </source>
</evidence>
<dbReference type="RefSeq" id="WP_367876530.1">
    <property type="nucleotide sequence ID" value="NZ_JBFNXX010000002.1"/>
</dbReference>